<dbReference type="Pfam" id="PF20694">
    <property type="entry name" value="TRADD-like_N"/>
    <property type="match status" value="1"/>
</dbReference>
<feature type="domain" description="DED" evidence="4">
    <location>
        <begin position="90"/>
        <end position="169"/>
    </location>
</feature>
<dbReference type="SMART" id="SM00031">
    <property type="entry name" value="DED"/>
    <property type="match status" value="2"/>
</dbReference>
<sequence length="787" mass="90350">MPEMEYNNLLYQISERLDELKVGKQLLFLCRGKVTARSEENFQASSLFDELEQKGFLSPDHLVLLKGMLKGVNEWALFDEVEKFETKRKEYNNLLEQTVRVLDELNDLERLVSICAEKITKERQGNVQDVRSLFKELESNDWLGIDCLDILKEILTQTEKSDLLKEVEEFEQRRSRENKFRKRKAQAASFVSSVSDKLTGVLNIKTVFKAVNVAFKIASSLALLLRDSTYDQLVAAVNNSVLPAGANLIQISEGCVSLKVQVVNLSALETLWRLYQDKALEASLQALFVTDEMRELAGGEQVEATVTIDPQEYEKVRNELAAFEARGKGYPDHDREEMKRPKYLDQEKFSYIQNYLEKSEAHSVTTEPSDSGLPRSHGTLSELGMEEISDSSSNLCLKDLSKEVTTELTSRLLRDPNALDRFYRSFGLDSTKFSSRRGQWSITEFFPDTPIKMLKEVFGALHLYDLVELLERVTKPRTLHPALSLKEIENLQDASNRPTKFYSKAKVLIIHNDEGVVGNNAEKIGTFFKALNSQTQVTTLSMDPQKELLNELSSLRQETEQQIFPLYLSPYQQRLYDPVGTPTGLNYPFRHKTERVLLEERQQRMKENDTKMTQIKEKEEELKKINEKFLMAISTTIDKWVEHANDEGEELTLHIIVRNISTTVLLCGEDLIAEIRRLLREKLALIPDTKLVITNDRLENVRANKAITCETLQVYLSRDSLLATTLEHLEKRWQTLDLISVMQEVNRTLAHHRFSGREEVTVLENLSCIPRLQKVDKSLGQVVSKQE</sequence>
<organism evidence="5 6">
    <name type="scientific">Porites evermanni</name>
    <dbReference type="NCBI Taxonomy" id="104178"/>
    <lineage>
        <taxon>Eukaryota</taxon>
        <taxon>Metazoa</taxon>
        <taxon>Cnidaria</taxon>
        <taxon>Anthozoa</taxon>
        <taxon>Hexacorallia</taxon>
        <taxon>Scleractinia</taxon>
        <taxon>Fungiina</taxon>
        <taxon>Poritidae</taxon>
        <taxon>Porites</taxon>
    </lineage>
</organism>
<evidence type="ECO:0000313" key="5">
    <source>
        <dbReference type="EMBL" id="CAH3017467.1"/>
    </source>
</evidence>
<evidence type="ECO:0000256" key="2">
    <source>
        <dbReference type="SAM" id="Coils"/>
    </source>
</evidence>
<feature type="region of interest" description="Disordered" evidence="3">
    <location>
        <begin position="360"/>
        <end position="379"/>
    </location>
</feature>
<dbReference type="InterPro" id="IPR001875">
    <property type="entry name" value="DED_dom"/>
</dbReference>
<dbReference type="InterPro" id="IPR011029">
    <property type="entry name" value="DEATH-like_dom_sf"/>
</dbReference>
<comment type="caution">
    <text evidence="5">The sequence shown here is derived from an EMBL/GenBank/DDBJ whole genome shotgun (WGS) entry which is preliminary data.</text>
</comment>
<evidence type="ECO:0000256" key="1">
    <source>
        <dbReference type="ARBA" id="ARBA00022703"/>
    </source>
</evidence>
<dbReference type="PANTHER" id="PTHR48169:SF7">
    <property type="entry name" value="CASPASE 10"/>
    <property type="match status" value="1"/>
</dbReference>
<protein>
    <recommendedName>
        <fullName evidence="4">DED domain-containing protein</fullName>
    </recommendedName>
</protein>
<evidence type="ECO:0000259" key="4">
    <source>
        <dbReference type="PROSITE" id="PS50168"/>
    </source>
</evidence>
<evidence type="ECO:0000313" key="6">
    <source>
        <dbReference type="Proteomes" id="UP001159427"/>
    </source>
</evidence>
<keyword evidence="2" id="KW-0175">Coiled coil</keyword>
<proteinExistence type="predicted"/>
<dbReference type="InterPro" id="IPR049341">
    <property type="entry name" value="TRADD-like_N"/>
</dbReference>
<feature type="domain" description="DED" evidence="4">
    <location>
        <begin position="5"/>
        <end position="83"/>
    </location>
</feature>
<dbReference type="Proteomes" id="UP001159427">
    <property type="component" value="Unassembled WGS sequence"/>
</dbReference>
<feature type="coiled-coil region" evidence="2">
    <location>
        <begin position="81"/>
        <end position="111"/>
    </location>
</feature>
<keyword evidence="6" id="KW-1185">Reference proteome</keyword>
<evidence type="ECO:0000256" key="3">
    <source>
        <dbReference type="SAM" id="MobiDB-lite"/>
    </source>
</evidence>
<dbReference type="Gene3D" id="1.10.533.10">
    <property type="entry name" value="Death Domain, Fas"/>
    <property type="match status" value="2"/>
</dbReference>
<dbReference type="Pfam" id="PF01335">
    <property type="entry name" value="DED"/>
    <property type="match status" value="2"/>
</dbReference>
<reference evidence="5 6" key="1">
    <citation type="submission" date="2022-05" db="EMBL/GenBank/DDBJ databases">
        <authorList>
            <consortium name="Genoscope - CEA"/>
            <person name="William W."/>
        </authorList>
    </citation>
    <scope>NUCLEOTIDE SEQUENCE [LARGE SCALE GENOMIC DNA]</scope>
</reference>
<dbReference type="SUPFAM" id="SSF47986">
    <property type="entry name" value="DEATH domain"/>
    <property type="match status" value="2"/>
</dbReference>
<name>A0ABN8LP40_9CNID</name>
<accession>A0ABN8LP40</accession>
<dbReference type="EMBL" id="CALNXI010000063">
    <property type="protein sequence ID" value="CAH3017467.1"/>
    <property type="molecule type" value="Genomic_DNA"/>
</dbReference>
<gene>
    <name evidence="5" type="ORF">PEVE_00037877</name>
</gene>
<dbReference type="PANTHER" id="PTHR48169">
    <property type="entry name" value="DED DOMAIN-CONTAINING PROTEIN"/>
    <property type="match status" value="1"/>
</dbReference>
<dbReference type="PROSITE" id="PS50168">
    <property type="entry name" value="DED"/>
    <property type="match status" value="2"/>
</dbReference>
<keyword evidence="1" id="KW-0053">Apoptosis</keyword>